<sequence>MNQNMCYHSGKKLSTSKEEYLKAIYKLSKKTQAVRSIDLAVYLGVSKPSVNNAVTILQEEGFVVKPLRGEIHLTDEGYKQGQIITAKFQIIKQLLITCCNVNERTASKDACKMEHLISDETAIALKKYMIKCKEMFLEQ</sequence>
<dbReference type="RefSeq" id="WP_013270949.1">
    <property type="nucleotide sequence ID" value="NC_014376.1"/>
</dbReference>
<dbReference type="STRING" id="610130.Closa_0209"/>
<dbReference type="SUPFAM" id="SSF46785">
    <property type="entry name" value="Winged helix' DNA-binding domain"/>
    <property type="match status" value="1"/>
</dbReference>
<dbReference type="SUPFAM" id="SSF47979">
    <property type="entry name" value="Iron-dependent repressor protein, dimerization domain"/>
    <property type="match status" value="1"/>
</dbReference>
<evidence type="ECO:0000313" key="7">
    <source>
        <dbReference type="Proteomes" id="UP000001662"/>
    </source>
</evidence>
<keyword evidence="2" id="KW-0805">Transcription regulation</keyword>
<evidence type="ECO:0000256" key="4">
    <source>
        <dbReference type="ARBA" id="ARBA00023163"/>
    </source>
</evidence>
<keyword evidence="3" id="KW-0238">DNA-binding</keyword>
<proteinExistence type="inferred from homology"/>
<dbReference type="OrthoDB" id="9794394at2"/>
<evidence type="ECO:0000259" key="5">
    <source>
        <dbReference type="PROSITE" id="PS50944"/>
    </source>
</evidence>
<dbReference type="KEGG" id="csh:Closa_0209"/>
<feature type="domain" description="HTH dtxR-type" evidence="5">
    <location>
        <begin position="13"/>
        <end position="74"/>
    </location>
</feature>
<dbReference type="InterPro" id="IPR001367">
    <property type="entry name" value="Fe_dep_repressor"/>
</dbReference>
<dbReference type="PROSITE" id="PS50944">
    <property type="entry name" value="HTH_DTXR"/>
    <property type="match status" value="1"/>
</dbReference>
<dbReference type="GO" id="GO:0046983">
    <property type="term" value="F:protein dimerization activity"/>
    <property type="evidence" value="ECO:0007669"/>
    <property type="project" value="InterPro"/>
</dbReference>
<dbReference type="Gene3D" id="1.10.60.10">
    <property type="entry name" value="Iron dependent repressor, metal binding and dimerisation domain"/>
    <property type="match status" value="1"/>
</dbReference>
<dbReference type="Proteomes" id="UP000001662">
    <property type="component" value="Chromosome"/>
</dbReference>
<dbReference type="Pfam" id="PF02742">
    <property type="entry name" value="Fe_dep_repr_C"/>
    <property type="match status" value="1"/>
</dbReference>
<dbReference type="PaxDb" id="610130-Closa_0209"/>
<dbReference type="GO" id="GO:0003677">
    <property type="term" value="F:DNA binding"/>
    <property type="evidence" value="ECO:0007669"/>
    <property type="project" value="UniProtKB-KW"/>
</dbReference>
<dbReference type="InterPro" id="IPR022687">
    <property type="entry name" value="HTH_DTXR"/>
</dbReference>
<dbReference type="InterPro" id="IPR050536">
    <property type="entry name" value="DtxR_MntR_Metal-Reg"/>
</dbReference>
<accession>D9R1V8</accession>
<gene>
    <name evidence="6" type="ordered locus">Closa_0209</name>
</gene>
<dbReference type="Gene3D" id="1.10.10.10">
    <property type="entry name" value="Winged helix-like DNA-binding domain superfamily/Winged helix DNA-binding domain"/>
    <property type="match status" value="1"/>
</dbReference>
<protein>
    <submittedName>
        <fullName evidence="6">Iron (Metal) dependent repressor, DtxR family</fullName>
    </submittedName>
</protein>
<dbReference type="GO" id="GO:0003700">
    <property type="term" value="F:DNA-binding transcription factor activity"/>
    <property type="evidence" value="ECO:0007669"/>
    <property type="project" value="InterPro"/>
</dbReference>
<dbReference type="PANTHER" id="PTHR33238">
    <property type="entry name" value="IRON (METAL) DEPENDENT REPRESSOR, DTXR FAMILY"/>
    <property type="match status" value="1"/>
</dbReference>
<dbReference type="InterPro" id="IPR036390">
    <property type="entry name" value="WH_DNA-bd_sf"/>
</dbReference>
<keyword evidence="7" id="KW-1185">Reference proteome</keyword>
<evidence type="ECO:0000256" key="2">
    <source>
        <dbReference type="ARBA" id="ARBA00023015"/>
    </source>
</evidence>
<dbReference type="eggNOG" id="COG1321">
    <property type="taxonomic scope" value="Bacteria"/>
</dbReference>
<dbReference type="HOGENOM" id="CLU_069532_3_1_9"/>
<keyword evidence="4" id="KW-0804">Transcription</keyword>
<dbReference type="InterPro" id="IPR036421">
    <property type="entry name" value="Fe_dep_repressor_sf"/>
</dbReference>
<dbReference type="InterPro" id="IPR022689">
    <property type="entry name" value="Iron_dep_repressor"/>
</dbReference>
<dbReference type="SMART" id="SM00529">
    <property type="entry name" value="HTH_DTXR"/>
    <property type="match status" value="1"/>
</dbReference>
<evidence type="ECO:0000313" key="6">
    <source>
        <dbReference type="EMBL" id="ADL02849.1"/>
    </source>
</evidence>
<organism evidence="6 7">
    <name type="scientific">Lacrimispora saccharolytica (strain ATCC 35040 / DSM 2544 / NRCC 2533 / WM1)</name>
    <name type="common">Clostridium saccharolyticum</name>
    <dbReference type="NCBI Taxonomy" id="610130"/>
    <lineage>
        <taxon>Bacteria</taxon>
        <taxon>Bacillati</taxon>
        <taxon>Bacillota</taxon>
        <taxon>Clostridia</taxon>
        <taxon>Lachnospirales</taxon>
        <taxon>Lachnospiraceae</taxon>
        <taxon>Lacrimispora</taxon>
    </lineage>
</organism>
<name>D9R1V8_LACSW</name>
<comment type="similarity">
    <text evidence="1">Belongs to the DtxR/MntR family.</text>
</comment>
<dbReference type="EMBL" id="CP002109">
    <property type="protein sequence ID" value="ADL02849.1"/>
    <property type="molecule type" value="Genomic_DNA"/>
</dbReference>
<dbReference type="GO" id="GO:0046914">
    <property type="term" value="F:transition metal ion binding"/>
    <property type="evidence" value="ECO:0007669"/>
    <property type="project" value="InterPro"/>
</dbReference>
<reference evidence="6" key="1">
    <citation type="submission" date="2010-07" db="EMBL/GenBank/DDBJ databases">
        <title>Complete sequence of Clostridium saccharolyticum WM1.</title>
        <authorList>
            <consortium name="US DOE Joint Genome Institute"/>
            <person name="Lucas S."/>
            <person name="Copeland A."/>
            <person name="Lapidus A."/>
            <person name="Cheng J.-F."/>
            <person name="Bruce D."/>
            <person name="Goodwin L."/>
            <person name="Pitluck S."/>
            <person name="Chertkov O."/>
            <person name="Detter J.C."/>
            <person name="Han C."/>
            <person name="Tapia R."/>
            <person name="Land M."/>
            <person name="Hauser L."/>
            <person name="Chang Y.-J."/>
            <person name="Jeffries C."/>
            <person name="Kyrpides N."/>
            <person name="Ivanova N."/>
            <person name="Mikhailova N."/>
            <person name="Mouttaki H."/>
            <person name="Lin L."/>
            <person name="Zhou J."/>
            <person name="Hemme C.L."/>
            <person name="Woyke T."/>
        </authorList>
    </citation>
    <scope>NUCLEOTIDE SEQUENCE [LARGE SCALE GENOMIC DNA]</scope>
    <source>
        <strain evidence="6">WM1</strain>
    </source>
</reference>
<evidence type="ECO:0000256" key="1">
    <source>
        <dbReference type="ARBA" id="ARBA00007871"/>
    </source>
</evidence>
<dbReference type="PANTHER" id="PTHR33238:SF7">
    <property type="entry name" value="IRON-DEPENDENT TRANSCRIPTIONAL REGULATOR"/>
    <property type="match status" value="1"/>
</dbReference>
<dbReference type="AlphaFoldDB" id="D9R1V8"/>
<dbReference type="Pfam" id="PF01325">
    <property type="entry name" value="Fe_dep_repress"/>
    <property type="match status" value="1"/>
</dbReference>
<dbReference type="InterPro" id="IPR036388">
    <property type="entry name" value="WH-like_DNA-bd_sf"/>
</dbReference>
<evidence type="ECO:0000256" key="3">
    <source>
        <dbReference type="ARBA" id="ARBA00023125"/>
    </source>
</evidence>